<name>L7JSG3_TRAHO</name>
<evidence type="ECO:0000313" key="3">
    <source>
        <dbReference type="Proteomes" id="UP000011185"/>
    </source>
</evidence>
<feature type="compositionally biased region" description="Acidic residues" evidence="1">
    <location>
        <begin position="13"/>
        <end position="23"/>
    </location>
</feature>
<dbReference type="VEuPathDB" id="MicrosporidiaDB:THOM_3084"/>
<reference evidence="2 3" key="1">
    <citation type="journal article" date="2012" name="PLoS Pathog.">
        <title>The genome of the obligate intracellular parasite Trachipleistophora hominis: new insights into microsporidian genome dynamics and reductive evolution.</title>
        <authorList>
            <person name="Heinz E."/>
            <person name="Williams T.A."/>
            <person name="Nakjang S."/>
            <person name="Noel C.J."/>
            <person name="Swan D.C."/>
            <person name="Goldberg A.V."/>
            <person name="Harris S.R."/>
            <person name="Weinmaier T."/>
            <person name="Markert S."/>
            <person name="Becher D."/>
            <person name="Bernhardt J."/>
            <person name="Dagan T."/>
            <person name="Hacker C."/>
            <person name="Lucocq J.M."/>
            <person name="Schweder T."/>
            <person name="Rattei T."/>
            <person name="Hall N."/>
            <person name="Hirt R.P."/>
            <person name="Embley T.M."/>
        </authorList>
    </citation>
    <scope>NUCLEOTIDE SEQUENCE [LARGE SCALE GENOMIC DNA]</scope>
</reference>
<evidence type="ECO:0000256" key="1">
    <source>
        <dbReference type="SAM" id="MobiDB-lite"/>
    </source>
</evidence>
<organism evidence="2 3">
    <name type="scientific">Trachipleistophora hominis</name>
    <name type="common">Microsporidian parasite</name>
    <dbReference type="NCBI Taxonomy" id="72359"/>
    <lineage>
        <taxon>Eukaryota</taxon>
        <taxon>Fungi</taxon>
        <taxon>Fungi incertae sedis</taxon>
        <taxon>Microsporidia</taxon>
        <taxon>Pleistophoridae</taxon>
        <taxon>Trachipleistophora</taxon>
    </lineage>
</organism>
<evidence type="ECO:0000313" key="2">
    <source>
        <dbReference type="EMBL" id="ELQ73991.1"/>
    </source>
</evidence>
<gene>
    <name evidence="2" type="ORF">THOM_3084</name>
</gene>
<sequence length="50" mass="5675">VEVEEVSGHQQPEEVEEDPEEDQVRDLAPVQALALVQVLEHQRAEAPFVR</sequence>
<feature type="region of interest" description="Disordered" evidence="1">
    <location>
        <begin position="1"/>
        <end position="24"/>
    </location>
</feature>
<feature type="non-terminal residue" evidence="2">
    <location>
        <position position="1"/>
    </location>
</feature>
<dbReference type="EMBL" id="JH994091">
    <property type="protein sequence ID" value="ELQ73991.1"/>
    <property type="molecule type" value="Genomic_DNA"/>
</dbReference>
<proteinExistence type="predicted"/>
<dbReference type="InParanoid" id="L7JSG3"/>
<keyword evidence="3" id="KW-1185">Reference proteome</keyword>
<accession>L7JSG3</accession>
<protein>
    <submittedName>
        <fullName evidence="2">Uncharacterized protein</fullName>
    </submittedName>
</protein>
<dbReference type="HOGENOM" id="CLU_3130053_0_0_1"/>
<dbReference type="AlphaFoldDB" id="L7JSG3"/>
<dbReference type="Proteomes" id="UP000011185">
    <property type="component" value="Unassembled WGS sequence"/>
</dbReference>